<evidence type="ECO:0008006" key="3">
    <source>
        <dbReference type="Google" id="ProtNLM"/>
    </source>
</evidence>
<keyword evidence="2" id="KW-1185">Reference proteome</keyword>
<dbReference type="Proteomes" id="UP000008022">
    <property type="component" value="Unassembled WGS sequence"/>
</dbReference>
<proteinExistence type="predicted"/>
<dbReference type="HOGENOM" id="CLU_1386193_0_0_1"/>
<accession>A0A0E0Q608</accession>
<dbReference type="EnsemblPlants" id="ORUFI07G08370.1">
    <property type="protein sequence ID" value="ORUFI07G08370.1"/>
    <property type="gene ID" value="ORUFI07G08370"/>
</dbReference>
<dbReference type="Gramene" id="ORUFI07G08370.1">
    <property type="protein sequence ID" value="ORUFI07G08370.1"/>
    <property type="gene ID" value="ORUFI07G08370"/>
</dbReference>
<dbReference type="eggNOG" id="ENOG502R5H8">
    <property type="taxonomic scope" value="Eukaryota"/>
</dbReference>
<reference evidence="1" key="2">
    <citation type="submission" date="2015-06" db="UniProtKB">
        <authorList>
            <consortium name="EnsemblPlants"/>
        </authorList>
    </citation>
    <scope>IDENTIFICATION</scope>
</reference>
<reference evidence="2" key="1">
    <citation type="submission" date="2013-06" db="EMBL/GenBank/DDBJ databases">
        <authorList>
            <person name="Zhao Q."/>
        </authorList>
    </citation>
    <scope>NUCLEOTIDE SEQUENCE</scope>
    <source>
        <strain evidence="2">cv. W1943</strain>
    </source>
</reference>
<name>A0A0E0Q608_ORYRU</name>
<dbReference type="STRING" id="4529.A0A0E0Q608"/>
<evidence type="ECO:0000313" key="1">
    <source>
        <dbReference type="EnsemblPlants" id="ORUFI07G08370.1"/>
    </source>
</evidence>
<dbReference type="OMA" id="MEYLERW"/>
<evidence type="ECO:0000313" key="2">
    <source>
        <dbReference type="Proteomes" id="UP000008022"/>
    </source>
</evidence>
<organism evidence="1 2">
    <name type="scientific">Oryza rufipogon</name>
    <name type="common">Brownbeard rice</name>
    <name type="synonym">Asian wild rice</name>
    <dbReference type="NCBI Taxonomy" id="4529"/>
    <lineage>
        <taxon>Eukaryota</taxon>
        <taxon>Viridiplantae</taxon>
        <taxon>Streptophyta</taxon>
        <taxon>Embryophyta</taxon>
        <taxon>Tracheophyta</taxon>
        <taxon>Spermatophyta</taxon>
        <taxon>Magnoliopsida</taxon>
        <taxon>Liliopsida</taxon>
        <taxon>Poales</taxon>
        <taxon>Poaceae</taxon>
        <taxon>BOP clade</taxon>
        <taxon>Oryzoideae</taxon>
        <taxon>Oryzeae</taxon>
        <taxon>Oryzinae</taxon>
        <taxon>Oryza</taxon>
    </lineage>
</organism>
<protein>
    <recommendedName>
        <fullName evidence="3">Reverse transcriptase zinc-binding domain-containing protein</fullName>
    </recommendedName>
</protein>
<dbReference type="AlphaFoldDB" id="A0A0E0Q608"/>
<sequence>MGQKPKNKERSHFAAHPNPAGDQLLLLARAIHGLALRLALPLSAFHRNTFLAFYFRQRNAPAAAFHLFDAMPDRNPIVVLCYRNLETAQHLFKDCPFTREVWDRVATRLDCSQLFPTHNSEEKLIEWWEKRTLQQDKRQTKGLRSLHMLLCWEVWCERNRRVFKDTELSMLQLVAKVLDEVQLWSACGAKDIVRIAQ</sequence>